<dbReference type="GeneID" id="117645416"/>
<proteinExistence type="predicted"/>
<dbReference type="KEGG" id="tpal:117645416"/>
<reference evidence="4" key="1">
    <citation type="submission" date="2025-08" db="UniProtKB">
        <authorList>
            <consortium name="RefSeq"/>
        </authorList>
    </citation>
    <scope>IDENTIFICATION</scope>
    <source>
        <tissue evidence="4">Total insect</tissue>
    </source>
</reference>
<gene>
    <name evidence="4" type="primary">LOC117645416</name>
</gene>
<evidence type="ECO:0000313" key="4">
    <source>
        <dbReference type="RefSeq" id="XP_034241499.1"/>
    </source>
</evidence>
<dbReference type="PANTHER" id="PTHR31701">
    <property type="entry name" value="ENDOPLASMIC RETICULUM MEMBRANE-ASSOCIATED RNA DEGRADATION PROTEIN"/>
    <property type="match status" value="1"/>
</dbReference>
<dbReference type="Pfam" id="PF13910">
    <property type="entry name" value="DUF4209"/>
    <property type="match status" value="1"/>
</dbReference>
<evidence type="ECO:0000259" key="2">
    <source>
        <dbReference type="Pfam" id="PF13910"/>
    </source>
</evidence>
<dbReference type="Proteomes" id="UP000515158">
    <property type="component" value="Unplaced"/>
</dbReference>
<dbReference type="InterPro" id="IPR039635">
    <property type="entry name" value="ERMARD"/>
</dbReference>
<keyword evidence="1" id="KW-1133">Transmembrane helix</keyword>
<name>A0A6P8ZN02_THRPL</name>
<dbReference type="OrthoDB" id="49386at2759"/>
<dbReference type="PANTHER" id="PTHR31701:SF2">
    <property type="entry name" value="ENDOPLASMIC RETICULUM MEMBRANE-ASSOCIATED RNA DEGRADATION PROTEIN"/>
    <property type="match status" value="1"/>
</dbReference>
<feature type="domain" description="DUF4209" evidence="2">
    <location>
        <begin position="136"/>
        <end position="215"/>
    </location>
</feature>
<organism evidence="4">
    <name type="scientific">Thrips palmi</name>
    <name type="common">Melon thrips</name>
    <dbReference type="NCBI Taxonomy" id="161013"/>
    <lineage>
        <taxon>Eukaryota</taxon>
        <taxon>Metazoa</taxon>
        <taxon>Ecdysozoa</taxon>
        <taxon>Arthropoda</taxon>
        <taxon>Hexapoda</taxon>
        <taxon>Insecta</taxon>
        <taxon>Pterygota</taxon>
        <taxon>Neoptera</taxon>
        <taxon>Paraneoptera</taxon>
        <taxon>Thysanoptera</taxon>
        <taxon>Terebrantia</taxon>
        <taxon>Thripoidea</taxon>
        <taxon>Thripidae</taxon>
        <taxon>Thrips</taxon>
    </lineage>
</organism>
<evidence type="ECO:0000256" key="1">
    <source>
        <dbReference type="SAM" id="Phobius"/>
    </source>
</evidence>
<evidence type="ECO:0000313" key="3">
    <source>
        <dbReference type="Proteomes" id="UP000515158"/>
    </source>
</evidence>
<accession>A0A6P8ZN02</accession>
<dbReference type="InterPro" id="IPR025209">
    <property type="entry name" value="DUF4209"/>
</dbReference>
<keyword evidence="3" id="KW-1185">Reference proteome</keyword>
<keyword evidence="1" id="KW-0472">Membrane</keyword>
<feature type="transmembrane region" description="Helical" evidence="1">
    <location>
        <begin position="566"/>
        <end position="587"/>
    </location>
</feature>
<dbReference type="AlphaFoldDB" id="A0A6P8ZN02"/>
<dbReference type="InParanoid" id="A0A6P8ZN02"/>
<dbReference type="RefSeq" id="XP_034241499.1">
    <property type="nucleotide sequence ID" value="XM_034385608.1"/>
</dbReference>
<protein>
    <submittedName>
        <fullName evidence="4">Endoplasmic reticulum membrane-associated RNA degradation protein-like isoform X1</fullName>
    </submittedName>
</protein>
<sequence>MVDCVVNDISTFLSPPVQRLLVDSREDHLTSSYNGSGSVTSHLTFNWDVVSTNFDTLLEFSDHDGDQQRYRQVCEELWPLIKECGRKVQECVSIPVHLLEWTSSIGDIQHCFTQMQKKKCSIIPLKISLHLSSILEHSLGNVFKLKEKNVPFLLRDLLSSTELMGIFGELPMLVARALLGSPLGFNLRNICWHGFPAPEEICMSLAAALLVLITSFGELLSIADISSIPCRLKIGKNTWACYLPTFESLDFPKLKHNCSEVTAILENVDSIPSTHQSYWTSSFNFLCTGSNGECLLLLLPALEHTLRCAYCSVNECPQRMLVAEQHVLYTTMDEILDQYFMKSESVKTENRLPSLLGNKLMEMLLDMFSSFGGPRIRDKLSHGECILEEIPAIVANHLFCISLLVLLKLGHTTSIDLSTSLFKMEEEYIAKFHSISLLKYEAFTVTDQLKAFHIYFKPDLISSEVLNFQTSLCAQVLKFPNCHQSSDIDSLIESCLKQPVITLFRNKSDLGHISTLRKIVTAVHEACKNCLGALENRQNCLNQHALRSRQRTSFFRMLDFMPSFQVVVKCLVLTVLFQLLILPHMIVNSKFIKSMQQYADNMSSLSCSEKNRWTEMQEKTTCFCLHSVHLLDKTLETNLLQAETLRNLTNQEEQLATVD</sequence>
<keyword evidence="1" id="KW-0812">Transmembrane</keyword>